<gene>
    <name evidence="3" type="ordered locus">FraEuI1c_4737</name>
</gene>
<dbReference type="Proteomes" id="UP000002484">
    <property type="component" value="Chromosome"/>
</dbReference>
<keyword evidence="4" id="KW-1185">Reference proteome</keyword>
<sequence length="336" mass="34235">MDPAWETIAVIAAASYALIVRDIRWKRRLRAAAGPPAGLSGSASSASPGTASATDETGRRARLFTATTALLGVVAGLLGHKAYGERLIEAETINNYFCNIALSVAAVLGALVALAVRRRVEGAVLVYVACVLVGGATLTFAIENAARSSRPAVWVPGCVNAFGLGLLVPAVLLATRRRWLVWIGALLVLGGCAPVALVNLAEQRAPDNPFGACVGPATVREDVPGVRVTSCERPDGSTSVDPIPGASLPVTLVPGERLEISLFGGLTLLAGLSGGADAAGAWAPARPPRVSRALTPGPPQRPGQPASSDGAGPDVIEADGRAARRRAGGFRAGAGR</sequence>
<keyword evidence="2" id="KW-0472">Membrane</keyword>
<evidence type="ECO:0000313" key="4">
    <source>
        <dbReference type="Proteomes" id="UP000002484"/>
    </source>
</evidence>
<organism evidence="3 4">
    <name type="scientific">Pseudofrankia inefficax (strain DSM 45817 / CECT 9037 / DDB 130130 / EuI1c)</name>
    <name type="common">Frankia inefficax</name>
    <dbReference type="NCBI Taxonomy" id="298654"/>
    <lineage>
        <taxon>Bacteria</taxon>
        <taxon>Bacillati</taxon>
        <taxon>Actinomycetota</taxon>
        <taxon>Actinomycetes</taxon>
        <taxon>Frankiales</taxon>
        <taxon>Frankiaceae</taxon>
        <taxon>Pseudofrankia</taxon>
    </lineage>
</organism>
<keyword evidence="2" id="KW-0812">Transmembrane</keyword>
<feature type="compositionally biased region" description="Low complexity" evidence="1">
    <location>
        <begin position="35"/>
        <end position="53"/>
    </location>
</feature>
<dbReference type="STRING" id="298654.FraEuI1c_4737"/>
<dbReference type="AlphaFoldDB" id="E3IZF8"/>
<dbReference type="KEGG" id="fri:FraEuI1c_4737"/>
<feature type="transmembrane region" description="Helical" evidence="2">
    <location>
        <begin position="63"/>
        <end position="84"/>
    </location>
</feature>
<dbReference type="InParanoid" id="E3IZF8"/>
<reference evidence="3 4" key="1">
    <citation type="submission" date="2010-10" db="EMBL/GenBank/DDBJ databases">
        <title>Complete sequence of Frankia sp. EuI1c.</title>
        <authorList>
            <consortium name="US DOE Joint Genome Institute"/>
            <person name="Lucas S."/>
            <person name="Copeland A."/>
            <person name="Lapidus A."/>
            <person name="Cheng J.-F."/>
            <person name="Bruce D."/>
            <person name="Goodwin L."/>
            <person name="Pitluck S."/>
            <person name="Chertkov O."/>
            <person name="Detter J.C."/>
            <person name="Han C."/>
            <person name="Tapia R."/>
            <person name="Land M."/>
            <person name="Hauser L."/>
            <person name="Jeffries C."/>
            <person name="Kyrpides N."/>
            <person name="Ivanova N."/>
            <person name="Mikhailova N."/>
            <person name="Beauchemin N."/>
            <person name="Sen A."/>
            <person name="Sur S.A."/>
            <person name="Gtari M."/>
            <person name="Wall L."/>
            <person name="Tisa L."/>
            <person name="Woyke T."/>
        </authorList>
    </citation>
    <scope>NUCLEOTIDE SEQUENCE [LARGE SCALE GENOMIC DNA]</scope>
    <source>
        <strain evidence="4">DSM 45817 / CECT 9037 / EuI1c</strain>
    </source>
</reference>
<feature type="transmembrane region" description="Helical" evidence="2">
    <location>
        <begin position="179"/>
        <end position="200"/>
    </location>
</feature>
<proteinExistence type="predicted"/>
<keyword evidence="2" id="KW-1133">Transmembrane helix</keyword>
<evidence type="ECO:0000256" key="1">
    <source>
        <dbReference type="SAM" id="MobiDB-lite"/>
    </source>
</evidence>
<feature type="transmembrane region" description="Helical" evidence="2">
    <location>
        <begin position="122"/>
        <end position="141"/>
    </location>
</feature>
<name>E3IZF8_PSEI1</name>
<feature type="region of interest" description="Disordered" evidence="1">
    <location>
        <begin position="280"/>
        <end position="336"/>
    </location>
</feature>
<dbReference type="HOGENOM" id="CLU_825748_0_0_11"/>
<feature type="region of interest" description="Disordered" evidence="1">
    <location>
        <begin position="35"/>
        <end position="56"/>
    </location>
</feature>
<dbReference type="EMBL" id="CP002299">
    <property type="protein sequence ID" value="ADP82728.1"/>
    <property type="molecule type" value="Genomic_DNA"/>
</dbReference>
<evidence type="ECO:0000256" key="2">
    <source>
        <dbReference type="SAM" id="Phobius"/>
    </source>
</evidence>
<feature type="transmembrane region" description="Helical" evidence="2">
    <location>
        <begin position="96"/>
        <end position="116"/>
    </location>
</feature>
<protein>
    <submittedName>
        <fullName evidence="3">Uncharacterized protein</fullName>
    </submittedName>
</protein>
<evidence type="ECO:0000313" key="3">
    <source>
        <dbReference type="EMBL" id="ADP82728.1"/>
    </source>
</evidence>
<dbReference type="RefSeq" id="WP_013425846.1">
    <property type="nucleotide sequence ID" value="NC_014666.1"/>
</dbReference>
<feature type="transmembrane region" description="Helical" evidence="2">
    <location>
        <begin position="153"/>
        <end position="173"/>
    </location>
</feature>
<accession>E3IZF8</accession>